<gene>
    <name evidence="6" type="ORF">CHR55_19115</name>
</gene>
<protein>
    <submittedName>
        <fullName evidence="6">Low molecular weight phosphatase family protein</fullName>
    </submittedName>
</protein>
<feature type="active site" description="Nucleophile" evidence="4">
    <location>
        <position position="7"/>
    </location>
</feature>
<evidence type="ECO:0000256" key="3">
    <source>
        <dbReference type="ARBA" id="ARBA00022912"/>
    </source>
</evidence>
<dbReference type="Proteomes" id="UP000230886">
    <property type="component" value="Unassembled WGS sequence"/>
</dbReference>
<dbReference type="InterPro" id="IPR036196">
    <property type="entry name" value="Ptyr_pPase_sf"/>
</dbReference>
<dbReference type="InterPro" id="IPR050438">
    <property type="entry name" value="LMW_PTPase"/>
</dbReference>
<dbReference type="EMBL" id="NOVD01000014">
    <property type="protein sequence ID" value="PCK25638.1"/>
    <property type="molecule type" value="Genomic_DNA"/>
</dbReference>
<dbReference type="PANTHER" id="PTHR11717">
    <property type="entry name" value="LOW MOLECULAR WEIGHT PROTEIN TYROSINE PHOSPHATASE"/>
    <property type="match status" value="1"/>
</dbReference>
<comment type="similarity">
    <text evidence="1">Belongs to the low molecular weight phosphotyrosine protein phosphatase family.</text>
</comment>
<keyword evidence="2" id="KW-0378">Hydrolase</keyword>
<feature type="domain" description="Phosphotyrosine protein phosphatase I" evidence="5">
    <location>
        <begin position="1"/>
        <end position="168"/>
    </location>
</feature>
<dbReference type="InterPro" id="IPR023485">
    <property type="entry name" value="Ptyr_pPase"/>
</dbReference>
<dbReference type="InterPro" id="IPR017867">
    <property type="entry name" value="Tyr_phospatase_low_mol_wt"/>
</dbReference>
<dbReference type="RefSeq" id="WP_020906582.1">
    <property type="nucleotide sequence ID" value="NZ_CP092101.1"/>
</dbReference>
<dbReference type="PANTHER" id="PTHR11717:SF31">
    <property type="entry name" value="LOW MOLECULAR WEIGHT PROTEIN-TYROSINE-PHOSPHATASE ETP-RELATED"/>
    <property type="match status" value="1"/>
</dbReference>
<dbReference type="Pfam" id="PF01451">
    <property type="entry name" value="LMWPc"/>
    <property type="match status" value="1"/>
</dbReference>
<dbReference type="SMART" id="SM00226">
    <property type="entry name" value="LMWPc"/>
    <property type="match status" value="1"/>
</dbReference>
<evidence type="ECO:0000313" key="7">
    <source>
        <dbReference type="Proteomes" id="UP000230886"/>
    </source>
</evidence>
<accession>A0A2A5J7P6</accession>
<evidence type="ECO:0000256" key="4">
    <source>
        <dbReference type="PIRSR" id="PIRSR617867-1"/>
    </source>
</evidence>
<evidence type="ECO:0000256" key="2">
    <source>
        <dbReference type="ARBA" id="ARBA00022801"/>
    </source>
</evidence>
<evidence type="ECO:0000313" key="6">
    <source>
        <dbReference type="EMBL" id="PCK25638.1"/>
    </source>
</evidence>
<evidence type="ECO:0000259" key="5">
    <source>
        <dbReference type="SMART" id="SM00226"/>
    </source>
</evidence>
<organism evidence="6 7">
    <name type="scientific">Rhodococcus qingshengii</name>
    <dbReference type="NCBI Taxonomy" id="334542"/>
    <lineage>
        <taxon>Bacteria</taxon>
        <taxon>Bacillati</taxon>
        <taxon>Actinomycetota</taxon>
        <taxon>Actinomycetes</taxon>
        <taxon>Mycobacteriales</taxon>
        <taxon>Nocardiaceae</taxon>
        <taxon>Rhodococcus</taxon>
        <taxon>Rhodococcus erythropolis group</taxon>
    </lineage>
</organism>
<dbReference type="SUPFAM" id="SSF52788">
    <property type="entry name" value="Phosphotyrosine protein phosphatases I"/>
    <property type="match status" value="1"/>
</dbReference>
<proteinExistence type="inferred from homology"/>
<evidence type="ECO:0000256" key="1">
    <source>
        <dbReference type="ARBA" id="ARBA00011063"/>
    </source>
</evidence>
<name>A0A2A5J7P6_RHOSG</name>
<dbReference type="Gene3D" id="3.40.50.2300">
    <property type="match status" value="1"/>
</dbReference>
<keyword evidence="3" id="KW-0904">Protein phosphatase</keyword>
<reference evidence="6 7" key="1">
    <citation type="submission" date="2017-07" db="EMBL/GenBank/DDBJ databases">
        <title>Draft sequence of Rhodococcus enclensis 23b-28.</title>
        <authorList>
            <person name="Besaury L."/>
            <person name="Sancelme M."/>
            <person name="Amato P."/>
            <person name="Lallement A."/>
            <person name="Delort A.-M."/>
        </authorList>
    </citation>
    <scope>NUCLEOTIDE SEQUENCE [LARGE SCALE GENOMIC DNA]</scope>
    <source>
        <strain evidence="6 7">23b-28</strain>
    </source>
</reference>
<sequence>MHVLFVCTGNICRSPTGERLARAYAAEAGVSGFTASSAGTRAMVGHPIEPTAARVLAGLGGDPTEFQARRMTTALASDADLILTMTESQRDKVLAMAPARLKRTFTLREAARLGSLADAATVEDLAAARPRFRAAEPEDVMDPMGKEENVFHEIGLEIADLLGPLLSRLRFGER</sequence>
<feature type="active site" description="Nucleophile" evidence="4">
    <location>
        <position position="13"/>
    </location>
</feature>
<dbReference type="AlphaFoldDB" id="A0A2A5J7P6"/>
<dbReference type="GO" id="GO:0004725">
    <property type="term" value="F:protein tyrosine phosphatase activity"/>
    <property type="evidence" value="ECO:0007669"/>
    <property type="project" value="InterPro"/>
</dbReference>
<comment type="caution">
    <text evidence="6">The sequence shown here is derived from an EMBL/GenBank/DDBJ whole genome shotgun (WGS) entry which is preliminary data.</text>
</comment>
<dbReference type="PRINTS" id="PR00719">
    <property type="entry name" value="LMWPTPASE"/>
</dbReference>